<comment type="subunit">
    <text evidence="4 9">Component of 250-400 kDa complexes called cytochrome oxidase assembly intermediates or COA complexes.</text>
</comment>
<dbReference type="PANTHER" id="PTHR15642">
    <property type="entry name" value="CYTOCHROME C OXIDASE ASSEMBLY FACTOR 3, MITOCHONDRIAL"/>
    <property type="match status" value="1"/>
</dbReference>
<comment type="caution">
    <text evidence="12">The sequence shown here is derived from an EMBL/GenBank/DDBJ whole genome shotgun (WGS) entry which is preliminary data.</text>
</comment>
<feature type="region of interest" description="Disordered" evidence="10">
    <location>
        <begin position="110"/>
        <end position="138"/>
    </location>
</feature>
<dbReference type="GO" id="GO:0033617">
    <property type="term" value="P:mitochondrial respiratory chain complex IV assembly"/>
    <property type="evidence" value="ECO:0007669"/>
    <property type="project" value="UniProtKB-UniRule"/>
</dbReference>
<reference evidence="12" key="1">
    <citation type="submission" date="2023-03" db="EMBL/GenBank/DDBJ databases">
        <title>Massive genome expansion in bonnet fungi (Mycena s.s.) driven by repeated elements and novel gene families across ecological guilds.</title>
        <authorList>
            <consortium name="Lawrence Berkeley National Laboratory"/>
            <person name="Harder C.B."/>
            <person name="Miyauchi S."/>
            <person name="Viragh M."/>
            <person name="Kuo A."/>
            <person name="Thoen E."/>
            <person name="Andreopoulos B."/>
            <person name="Lu D."/>
            <person name="Skrede I."/>
            <person name="Drula E."/>
            <person name="Henrissat B."/>
            <person name="Morin E."/>
            <person name="Kohler A."/>
            <person name="Barry K."/>
            <person name="LaButti K."/>
            <person name="Morin E."/>
            <person name="Salamov A."/>
            <person name="Lipzen A."/>
            <person name="Mereny Z."/>
            <person name="Hegedus B."/>
            <person name="Baldrian P."/>
            <person name="Stursova M."/>
            <person name="Weitz H."/>
            <person name="Taylor A."/>
            <person name="Grigoriev I.V."/>
            <person name="Nagy L.G."/>
            <person name="Martin F."/>
            <person name="Kauserud H."/>
        </authorList>
    </citation>
    <scope>NUCLEOTIDE SEQUENCE</scope>
    <source>
        <strain evidence="12">CBHHK182m</strain>
    </source>
</reference>
<evidence type="ECO:0000256" key="8">
    <source>
        <dbReference type="ARBA" id="ARBA00023136"/>
    </source>
</evidence>
<dbReference type="GO" id="GO:0005743">
    <property type="term" value="C:mitochondrial inner membrane"/>
    <property type="evidence" value="ECO:0007669"/>
    <property type="project" value="UniProtKB-UniRule"/>
</dbReference>
<dbReference type="AlphaFoldDB" id="A0AAD7P1P1"/>
<dbReference type="InterPro" id="IPR018628">
    <property type="entry name" value="Coa3_CC"/>
</dbReference>
<dbReference type="InterPro" id="IPR041752">
    <property type="entry name" value="Coa3"/>
</dbReference>
<evidence type="ECO:0000313" key="13">
    <source>
        <dbReference type="Proteomes" id="UP001215598"/>
    </source>
</evidence>
<keyword evidence="9" id="KW-0999">Mitochondrion inner membrane</keyword>
<comment type="subcellular location">
    <subcellularLocation>
        <location evidence="2">Mitochondrion membrane</location>
        <topology evidence="2">Single-pass membrane protein</topology>
    </subcellularLocation>
</comment>
<name>A0AAD7P1P1_9AGAR</name>
<organism evidence="12 13">
    <name type="scientific">Mycena metata</name>
    <dbReference type="NCBI Taxonomy" id="1033252"/>
    <lineage>
        <taxon>Eukaryota</taxon>
        <taxon>Fungi</taxon>
        <taxon>Dikarya</taxon>
        <taxon>Basidiomycota</taxon>
        <taxon>Agaricomycotina</taxon>
        <taxon>Agaricomycetes</taxon>
        <taxon>Agaricomycetidae</taxon>
        <taxon>Agaricales</taxon>
        <taxon>Marasmiineae</taxon>
        <taxon>Mycenaceae</taxon>
        <taxon>Mycena</taxon>
    </lineage>
</organism>
<accession>A0AAD7P1P1</accession>
<dbReference type="Pfam" id="PF09813">
    <property type="entry name" value="Coa3_cc"/>
    <property type="match status" value="1"/>
</dbReference>
<sequence>MHPSRSVRAWWQPDSDRYVSRKEARASYWKNGRMSPGLLRARRQYRMPNALVGGTVLAFVVGVFWYSMAAVKQEVFDDLDDDAKERAILEARRGALSVEEEKRAMVAAAAQANTSTTAPKLSDRARNITIPPPASRDAPERRGVLVTLLDGRFPWLLDPTRKTLVWGAPPVDKIGGVGDKPKTQ</sequence>
<dbReference type="Proteomes" id="UP001215598">
    <property type="component" value="Unassembled WGS sequence"/>
</dbReference>
<comment type="similarity">
    <text evidence="3 9">Belongs to the COA3 family.</text>
</comment>
<keyword evidence="13" id="KW-1185">Reference proteome</keyword>
<evidence type="ECO:0000256" key="1">
    <source>
        <dbReference type="ARBA" id="ARBA00003064"/>
    </source>
</evidence>
<protein>
    <recommendedName>
        <fullName evidence="9">Cytochrome c oxidase assembly factor 3</fullName>
    </recommendedName>
</protein>
<feature type="transmembrane region" description="Helical" evidence="9">
    <location>
        <begin position="50"/>
        <end position="68"/>
    </location>
</feature>
<keyword evidence="6 9" id="KW-1133">Transmembrane helix</keyword>
<feature type="domain" description="Cytochrome c oxidase assembly factor 3 mitochondrial coiled-coil" evidence="11">
    <location>
        <begin position="38"/>
        <end position="83"/>
    </location>
</feature>
<keyword evidence="5 9" id="KW-0812">Transmembrane</keyword>
<evidence type="ECO:0000256" key="6">
    <source>
        <dbReference type="ARBA" id="ARBA00022989"/>
    </source>
</evidence>
<keyword evidence="7 9" id="KW-0496">Mitochondrion</keyword>
<evidence type="ECO:0000256" key="3">
    <source>
        <dbReference type="ARBA" id="ARBA00007035"/>
    </source>
</evidence>
<gene>
    <name evidence="12" type="ORF">B0H16DRAFT_1356149</name>
</gene>
<evidence type="ECO:0000256" key="10">
    <source>
        <dbReference type="SAM" id="MobiDB-lite"/>
    </source>
</evidence>
<evidence type="ECO:0000256" key="2">
    <source>
        <dbReference type="ARBA" id="ARBA00004304"/>
    </source>
</evidence>
<comment type="function">
    <text evidence="1 9">Required for assembly of cytochrome c oxidase (complex IV).</text>
</comment>
<evidence type="ECO:0000313" key="12">
    <source>
        <dbReference type="EMBL" id="KAJ7784156.1"/>
    </source>
</evidence>
<dbReference type="PANTHER" id="PTHR15642:SF3">
    <property type="entry name" value="CYTOCHROME C OXIDASE ASSEMBLY FACTOR 3 HOMOLOG, MITOCHONDRIAL"/>
    <property type="match status" value="1"/>
</dbReference>
<proteinExistence type="inferred from homology"/>
<evidence type="ECO:0000256" key="4">
    <source>
        <dbReference type="ARBA" id="ARBA00011351"/>
    </source>
</evidence>
<evidence type="ECO:0000256" key="7">
    <source>
        <dbReference type="ARBA" id="ARBA00023128"/>
    </source>
</evidence>
<evidence type="ECO:0000256" key="5">
    <source>
        <dbReference type="ARBA" id="ARBA00022692"/>
    </source>
</evidence>
<dbReference type="EMBL" id="JARKIB010000002">
    <property type="protein sequence ID" value="KAJ7784156.1"/>
    <property type="molecule type" value="Genomic_DNA"/>
</dbReference>
<keyword evidence="8 9" id="KW-0472">Membrane</keyword>
<evidence type="ECO:0000259" key="11">
    <source>
        <dbReference type="Pfam" id="PF09813"/>
    </source>
</evidence>
<evidence type="ECO:0000256" key="9">
    <source>
        <dbReference type="RuleBase" id="RU367056"/>
    </source>
</evidence>